<gene>
    <name evidence="2" type="ORF">BDK92_3326</name>
</gene>
<accession>A0A495JKW7</accession>
<keyword evidence="1" id="KW-0732">Signal</keyword>
<organism evidence="2 3">
    <name type="scientific">Micromonospora pisi</name>
    <dbReference type="NCBI Taxonomy" id="589240"/>
    <lineage>
        <taxon>Bacteria</taxon>
        <taxon>Bacillati</taxon>
        <taxon>Actinomycetota</taxon>
        <taxon>Actinomycetes</taxon>
        <taxon>Micromonosporales</taxon>
        <taxon>Micromonosporaceae</taxon>
        <taxon>Micromonospora</taxon>
    </lineage>
</organism>
<comment type="caution">
    <text evidence="2">The sequence shown here is derived from an EMBL/GenBank/DDBJ whole genome shotgun (WGS) entry which is preliminary data.</text>
</comment>
<name>A0A495JKW7_9ACTN</name>
<evidence type="ECO:0000313" key="3">
    <source>
        <dbReference type="Proteomes" id="UP000277671"/>
    </source>
</evidence>
<dbReference type="EMBL" id="RBKT01000001">
    <property type="protein sequence ID" value="RKR88992.1"/>
    <property type="molecule type" value="Genomic_DNA"/>
</dbReference>
<feature type="signal peptide" evidence="1">
    <location>
        <begin position="1"/>
        <end position="22"/>
    </location>
</feature>
<keyword evidence="3" id="KW-1185">Reference proteome</keyword>
<protein>
    <recommendedName>
        <fullName evidence="4">Mce-associated membrane protein</fullName>
    </recommendedName>
</protein>
<dbReference type="AlphaFoldDB" id="A0A495JKW7"/>
<evidence type="ECO:0000313" key="2">
    <source>
        <dbReference type="EMBL" id="RKR88992.1"/>
    </source>
</evidence>
<evidence type="ECO:0000256" key="1">
    <source>
        <dbReference type="SAM" id="SignalP"/>
    </source>
</evidence>
<dbReference type="Proteomes" id="UP000277671">
    <property type="component" value="Unassembled WGS sequence"/>
</dbReference>
<sequence length="188" mass="19454">MRAKRLGSLPAVLVAIAMVALGAGCAKDQESGIPASLDATPAATAPLGPEQAAASKAALAAYAGYIDASLEAEKSSNPLHPALKKYLGDPLLTQVRLAIRDAKEHGAMRTGTLISDPQVTDVRLDAVPATASIQDCLDGTGYRLVYIKDKSVVPGSASGRYLATATATRYPDGRWLISAGSAHRDQPC</sequence>
<proteinExistence type="predicted"/>
<dbReference type="PROSITE" id="PS51257">
    <property type="entry name" value="PROKAR_LIPOPROTEIN"/>
    <property type="match status" value="1"/>
</dbReference>
<reference evidence="2 3" key="1">
    <citation type="submission" date="2018-10" db="EMBL/GenBank/DDBJ databases">
        <title>Sequencing the genomes of 1000 actinobacteria strains.</title>
        <authorList>
            <person name="Klenk H.-P."/>
        </authorList>
    </citation>
    <scope>NUCLEOTIDE SEQUENCE [LARGE SCALE GENOMIC DNA]</scope>
    <source>
        <strain evidence="2 3">DSM 45175</strain>
    </source>
</reference>
<evidence type="ECO:0008006" key="4">
    <source>
        <dbReference type="Google" id="ProtNLM"/>
    </source>
</evidence>
<feature type="chain" id="PRO_5038612667" description="Mce-associated membrane protein" evidence="1">
    <location>
        <begin position="23"/>
        <end position="188"/>
    </location>
</feature>